<evidence type="ECO:0000313" key="1">
    <source>
        <dbReference type="EMBL" id="KKN15527.1"/>
    </source>
</evidence>
<name>A0A0F9NTV9_9ZZZZ</name>
<gene>
    <name evidence="1" type="ORF">LCGC14_0985180</name>
</gene>
<accession>A0A0F9NTV9</accession>
<reference evidence="1" key="1">
    <citation type="journal article" date="2015" name="Nature">
        <title>Complex archaea that bridge the gap between prokaryotes and eukaryotes.</title>
        <authorList>
            <person name="Spang A."/>
            <person name="Saw J.H."/>
            <person name="Jorgensen S.L."/>
            <person name="Zaremba-Niedzwiedzka K."/>
            <person name="Martijn J."/>
            <person name="Lind A.E."/>
            <person name="van Eijk R."/>
            <person name="Schleper C."/>
            <person name="Guy L."/>
            <person name="Ettema T.J."/>
        </authorList>
    </citation>
    <scope>NUCLEOTIDE SEQUENCE</scope>
</reference>
<dbReference type="EMBL" id="LAZR01003703">
    <property type="protein sequence ID" value="KKN15527.1"/>
    <property type="molecule type" value="Genomic_DNA"/>
</dbReference>
<comment type="caution">
    <text evidence="1">The sequence shown here is derived from an EMBL/GenBank/DDBJ whole genome shotgun (WGS) entry which is preliminary data.</text>
</comment>
<sequence>MAEGTNDWLLTEEKIVDIVKEYSGRWGLHRAITQAQLRKVAERMFGDCEHVKEGIHLGRHRCSSCWAGLRKEAGLE</sequence>
<dbReference type="AlphaFoldDB" id="A0A0F9NTV9"/>
<protein>
    <submittedName>
        <fullName evidence="1">Uncharacterized protein</fullName>
    </submittedName>
</protein>
<organism evidence="1">
    <name type="scientific">marine sediment metagenome</name>
    <dbReference type="NCBI Taxonomy" id="412755"/>
    <lineage>
        <taxon>unclassified sequences</taxon>
        <taxon>metagenomes</taxon>
        <taxon>ecological metagenomes</taxon>
    </lineage>
</organism>
<proteinExistence type="predicted"/>